<feature type="compositionally biased region" description="Basic residues" evidence="1">
    <location>
        <begin position="51"/>
        <end position="68"/>
    </location>
</feature>
<dbReference type="PANTHER" id="PTHR38116:SF1">
    <property type="entry name" value="BZIP DOMAIN-CONTAINING PROTEIN"/>
    <property type="match status" value="1"/>
</dbReference>
<keyword evidence="3" id="KW-1185">Reference proteome</keyword>
<dbReference type="STRING" id="694270.A0A395S9T5"/>
<gene>
    <name evidence="2" type="ORF">FLONG3_7998</name>
</gene>
<protein>
    <recommendedName>
        <fullName evidence="4">BZIP domain-containing protein</fullName>
    </recommendedName>
</protein>
<dbReference type="OrthoDB" id="2245989at2759"/>
<dbReference type="Gene3D" id="1.20.5.170">
    <property type="match status" value="1"/>
</dbReference>
<dbReference type="Pfam" id="PF11905">
    <property type="entry name" value="DUF3425"/>
    <property type="match status" value="1"/>
</dbReference>
<evidence type="ECO:0000313" key="3">
    <source>
        <dbReference type="Proteomes" id="UP000266234"/>
    </source>
</evidence>
<feature type="compositionally biased region" description="Basic and acidic residues" evidence="1">
    <location>
        <begin position="36"/>
        <end position="50"/>
    </location>
</feature>
<dbReference type="Proteomes" id="UP000266234">
    <property type="component" value="Unassembled WGS sequence"/>
</dbReference>
<sequence>MADPVPQQPQQTYPDLLTHSPINERHRQCRNISDMLDPKDDWSGITEARDRRRRQNRLNQRAYRKRKARDNDELANATTKGILILPTPRERAVAYAFIQLVEMQHSLNSHRPAVLPSLIRLNAVNAVSSNALHIGIPLEGLCCDHVISPWNIRTFGPPESTAISPSLPKSLHPTKLQTEIEHHPWVDLLPIPQLRDNMLTAYTSGVIDEDELCIDILGLTSSQGLDDAYLIVWGESHEASSWEVSVGFLKKWGWLLKGCPELVESTNRWRLQRGESTLDIRI</sequence>
<reference evidence="2 3" key="1">
    <citation type="journal article" date="2018" name="PLoS Pathog.">
        <title>Evolution of structural diversity of trichothecenes, a family of toxins produced by plant pathogenic and entomopathogenic fungi.</title>
        <authorList>
            <person name="Proctor R.H."/>
            <person name="McCormick S.P."/>
            <person name="Kim H.S."/>
            <person name="Cardoza R.E."/>
            <person name="Stanley A.M."/>
            <person name="Lindo L."/>
            <person name="Kelly A."/>
            <person name="Brown D.W."/>
            <person name="Lee T."/>
            <person name="Vaughan M.M."/>
            <person name="Alexander N.J."/>
            <person name="Busman M."/>
            <person name="Gutierrez S."/>
        </authorList>
    </citation>
    <scope>NUCLEOTIDE SEQUENCE [LARGE SCALE GENOMIC DNA]</scope>
    <source>
        <strain evidence="2 3">NRRL 20695</strain>
    </source>
</reference>
<organism evidence="2 3">
    <name type="scientific">Fusarium longipes</name>
    <dbReference type="NCBI Taxonomy" id="694270"/>
    <lineage>
        <taxon>Eukaryota</taxon>
        <taxon>Fungi</taxon>
        <taxon>Dikarya</taxon>
        <taxon>Ascomycota</taxon>
        <taxon>Pezizomycotina</taxon>
        <taxon>Sordariomycetes</taxon>
        <taxon>Hypocreomycetidae</taxon>
        <taxon>Hypocreales</taxon>
        <taxon>Nectriaceae</taxon>
        <taxon>Fusarium</taxon>
    </lineage>
</organism>
<evidence type="ECO:0000256" key="1">
    <source>
        <dbReference type="SAM" id="MobiDB-lite"/>
    </source>
</evidence>
<feature type="region of interest" description="Disordered" evidence="1">
    <location>
        <begin position="1"/>
        <end position="22"/>
    </location>
</feature>
<proteinExistence type="predicted"/>
<evidence type="ECO:0008006" key="4">
    <source>
        <dbReference type="Google" id="ProtNLM"/>
    </source>
</evidence>
<dbReference type="PANTHER" id="PTHR38116">
    <property type="entry name" value="CHROMOSOME 7, WHOLE GENOME SHOTGUN SEQUENCE"/>
    <property type="match status" value="1"/>
</dbReference>
<evidence type="ECO:0000313" key="2">
    <source>
        <dbReference type="EMBL" id="RGP68937.1"/>
    </source>
</evidence>
<name>A0A395S9T5_9HYPO</name>
<feature type="region of interest" description="Disordered" evidence="1">
    <location>
        <begin position="34"/>
        <end position="71"/>
    </location>
</feature>
<dbReference type="EMBL" id="PXOG01000188">
    <property type="protein sequence ID" value="RGP68937.1"/>
    <property type="molecule type" value="Genomic_DNA"/>
</dbReference>
<dbReference type="AlphaFoldDB" id="A0A395S9T5"/>
<dbReference type="InterPro" id="IPR021833">
    <property type="entry name" value="DUF3425"/>
</dbReference>
<accession>A0A395S9T5</accession>
<comment type="caution">
    <text evidence="2">The sequence shown here is derived from an EMBL/GenBank/DDBJ whole genome shotgun (WGS) entry which is preliminary data.</text>
</comment>